<feature type="compositionally biased region" description="Low complexity" evidence="1">
    <location>
        <begin position="250"/>
        <end position="272"/>
    </location>
</feature>
<dbReference type="RefSeq" id="WP_093142871.1">
    <property type="nucleotide sequence ID" value="NZ_BMWO01000002.1"/>
</dbReference>
<keyword evidence="4" id="KW-1185">Reference proteome</keyword>
<dbReference type="AlphaFoldDB" id="A0A1G7F8K5"/>
<dbReference type="OrthoDB" id="750023at2"/>
<evidence type="ECO:0000256" key="1">
    <source>
        <dbReference type="SAM" id="MobiDB-lite"/>
    </source>
</evidence>
<proteinExistence type="predicted"/>
<dbReference type="EMBL" id="FNBA01000002">
    <property type="protein sequence ID" value="SDE72199.1"/>
    <property type="molecule type" value="Genomic_DNA"/>
</dbReference>
<organism evidence="3 4">
    <name type="scientific">Ulvibacter litoralis</name>
    <dbReference type="NCBI Taxonomy" id="227084"/>
    <lineage>
        <taxon>Bacteria</taxon>
        <taxon>Pseudomonadati</taxon>
        <taxon>Bacteroidota</taxon>
        <taxon>Flavobacteriia</taxon>
        <taxon>Flavobacteriales</taxon>
        <taxon>Flavobacteriaceae</taxon>
        <taxon>Ulvibacter</taxon>
    </lineage>
</organism>
<evidence type="ECO:0000256" key="2">
    <source>
        <dbReference type="SAM" id="SignalP"/>
    </source>
</evidence>
<feature type="chain" id="PRO_5011735418" description="Sperm nuclear basic protein PL-I" evidence="2">
    <location>
        <begin position="21"/>
        <end position="393"/>
    </location>
</feature>
<feature type="compositionally biased region" description="Low complexity" evidence="1">
    <location>
        <begin position="304"/>
        <end position="339"/>
    </location>
</feature>
<feature type="compositionally biased region" description="Low complexity" evidence="1">
    <location>
        <begin position="279"/>
        <end position="297"/>
    </location>
</feature>
<feature type="compositionally biased region" description="Low complexity" evidence="1">
    <location>
        <begin position="349"/>
        <end position="393"/>
    </location>
</feature>
<evidence type="ECO:0000313" key="4">
    <source>
        <dbReference type="Proteomes" id="UP000199321"/>
    </source>
</evidence>
<gene>
    <name evidence="3" type="ORF">SAMN05421855_102404</name>
</gene>
<name>A0A1G7F8K5_9FLAO</name>
<feature type="signal peptide" evidence="2">
    <location>
        <begin position="1"/>
        <end position="20"/>
    </location>
</feature>
<reference evidence="3 4" key="1">
    <citation type="submission" date="2016-10" db="EMBL/GenBank/DDBJ databases">
        <authorList>
            <person name="de Groot N.N."/>
        </authorList>
    </citation>
    <scope>NUCLEOTIDE SEQUENCE [LARGE SCALE GENOMIC DNA]</scope>
    <source>
        <strain evidence="3 4">DSM 16195</strain>
    </source>
</reference>
<feature type="region of interest" description="Disordered" evidence="1">
    <location>
        <begin position="234"/>
        <end position="393"/>
    </location>
</feature>
<evidence type="ECO:0008006" key="5">
    <source>
        <dbReference type="Google" id="ProtNLM"/>
    </source>
</evidence>
<accession>A0A1G7F8K5</accession>
<dbReference type="Proteomes" id="UP000199321">
    <property type="component" value="Unassembled WGS sequence"/>
</dbReference>
<keyword evidence="2" id="KW-0732">Signal</keyword>
<protein>
    <recommendedName>
        <fullName evidence="5">Sperm nuclear basic protein PL-I</fullName>
    </recommendedName>
</protein>
<evidence type="ECO:0000313" key="3">
    <source>
        <dbReference type="EMBL" id="SDE72199.1"/>
    </source>
</evidence>
<dbReference type="STRING" id="227084.SAMN05421855_102404"/>
<sequence>MKKLATLVLSFLLIGITAKATSEVSEAYTITNYDGKVYIFEEGGVEFSVFANGEFDFAYIGRNNGTQVQVNTPNVNISFNSGRDYEMYVQYDDYGAVIQIEDVPIYYDGYGRITQAGNVDIQYNDRRIVRVGGLRINYDHRGYYAGYTGYINVYNRFYVYRPWHAYYVQPIFSSCIVYDYPYRTHYAPVRYSYSVHRNYYYNRSNVAYKNARRSFHRPGSYVHYKNGRTAVNREYNANRRNTMATDIRRSTATTRRATTANTRSNTTTTRATTPRKSETASSTRRSTANTTKRNNSSVSTQRASTTKNSSTVRNTTRTSGQNNASTTRRSTTKRATTATPQKRSSVTPSSTRKATTARTTSTRSATRNTTARATTTKRSTNSNARSTTTSRRH</sequence>